<dbReference type="Proteomes" id="UP000823775">
    <property type="component" value="Unassembled WGS sequence"/>
</dbReference>
<evidence type="ECO:0000313" key="1">
    <source>
        <dbReference type="EMBL" id="MCD9640672.1"/>
    </source>
</evidence>
<dbReference type="EMBL" id="JACEIK010003173">
    <property type="protein sequence ID" value="MCD9640672.1"/>
    <property type="molecule type" value="Genomic_DNA"/>
</dbReference>
<keyword evidence="2" id="KW-1185">Reference proteome</keyword>
<sequence length="104" mass="11458">MRQLVTMFGDGPNRHGRGLRMFRVVNKENTVSRGDRDMEIVDVEVRAAPVENREVEAVKEKGKSTGKTLDIEVFRKGAREKDNSHVACGSGTLGFNLNGLATQA</sequence>
<gene>
    <name evidence="1" type="ORF">HAX54_026122</name>
</gene>
<accession>A0ABS8V2R8</accession>
<reference evidence="1 2" key="1">
    <citation type="journal article" date="2021" name="BMC Genomics">
        <title>Datura genome reveals duplications of psychoactive alkaloid biosynthetic genes and high mutation rate following tissue culture.</title>
        <authorList>
            <person name="Rajewski A."/>
            <person name="Carter-House D."/>
            <person name="Stajich J."/>
            <person name="Litt A."/>
        </authorList>
    </citation>
    <scope>NUCLEOTIDE SEQUENCE [LARGE SCALE GENOMIC DNA]</scope>
    <source>
        <strain evidence="1">AR-01</strain>
    </source>
</reference>
<protein>
    <submittedName>
        <fullName evidence="1">Uncharacterized protein</fullName>
    </submittedName>
</protein>
<comment type="caution">
    <text evidence="1">The sequence shown here is derived from an EMBL/GenBank/DDBJ whole genome shotgun (WGS) entry which is preliminary data.</text>
</comment>
<proteinExistence type="predicted"/>
<evidence type="ECO:0000313" key="2">
    <source>
        <dbReference type="Proteomes" id="UP000823775"/>
    </source>
</evidence>
<organism evidence="1 2">
    <name type="scientific">Datura stramonium</name>
    <name type="common">Jimsonweed</name>
    <name type="synonym">Common thornapple</name>
    <dbReference type="NCBI Taxonomy" id="4076"/>
    <lineage>
        <taxon>Eukaryota</taxon>
        <taxon>Viridiplantae</taxon>
        <taxon>Streptophyta</taxon>
        <taxon>Embryophyta</taxon>
        <taxon>Tracheophyta</taxon>
        <taxon>Spermatophyta</taxon>
        <taxon>Magnoliopsida</taxon>
        <taxon>eudicotyledons</taxon>
        <taxon>Gunneridae</taxon>
        <taxon>Pentapetalae</taxon>
        <taxon>asterids</taxon>
        <taxon>lamiids</taxon>
        <taxon>Solanales</taxon>
        <taxon>Solanaceae</taxon>
        <taxon>Solanoideae</taxon>
        <taxon>Datureae</taxon>
        <taxon>Datura</taxon>
    </lineage>
</organism>
<name>A0ABS8V2R8_DATST</name>